<dbReference type="EMBL" id="KF901155">
    <property type="protein sequence ID" value="AIF20103.1"/>
    <property type="molecule type" value="Genomic_DNA"/>
</dbReference>
<dbReference type="AlphaFoldDB" id="A0A075I275"/>
<protein>
    <submittedName>
        <fullName evidence="1">Prefoldin, beta-like subunit</fullName>
    </submittedName>
</protein>
<accession>A0A075I275</accession>
<reference evidence="1" key="1">
    <citation type="journal article" date="2014" name="Genome Biol. Evol.">
        <title>Pangenome evidence for extensive interdomain horizontal transfer affecting lineage core and shell genes in uncultured planktonic thaumarchaeota and euryarchaeota.</title>
        <authorList>
            <person name="Deschamps P."/>
            <person name="Zivanovic Y."/>
            <person name="Moreira D."/>
            <person name="Rodriguez-Valera F."/>
            <person name="Lopez-Garcia P."/>
        </authorList>
    </citation>
    <scope>NUCLEOTIDE SEQUENCE</scope>
</reference>
<dbReference type="InterPro" id="IPR009053">
    <property type="entry name" value="Prefoldin"/>
</dbReference>
<dbReference type="GO" id="GO:0006457">
    <property type="term" value="P:protein folding"/>
    <property type="evidence" value="ECO:0007669"/>
    <property type="project" value="InterPro"/>
</dbReference>
<dbReference type="GO" id="GO:0016272">
    <property type="term" value="C:prefoldin complex"/>
    <property type="evidence" value="ECO:0007669"/>
    <property type="project" value="InterPro"/>
</dbReference>
<evidence type="ECO:0000313" key="1">
    <source>
        <dbReference type="EMBL" id="AIF20103.1"/>
    </source>
</evidence>
<organism evidence="1">
    <name type="scientific">uncultured marine group II/III euryarchaeote KM3_88_D11</name>
    <dbReference type="NCBI Taxonomy" id="1456535"/>
    <lineage>
        <taxon>Archaea</taxon>
        <taxon>Methanobacteriati</taxon>
        <taxon>Methanobacteriota</taxon>
        <taxon>environmental samples</taxon>
    </lineage>
</organism>
<dbReference type="Gene3D" id="1.10.287.370">
    <property type="match status" value="1"/>
</dbReference>
<dbReference type="GO" id="GO:0051082">
    <property type="term" value="F:unfolded protein binding"/>
    <property type="evidence" value="ECO:0007669"/>
    <property type="project" value="InterPro"/>
</dbReference>
<dbReference type="Pfam" id="PF01920">
    <property type="entry name" value="Prefoldin_2"/>
    <property type="match status" value="1"/>
</dbReference>
<proteinExistence type="predicted"/>
<name>A0A075I275_9EURY</name>
<sequence length="107" mass="11814">MTDEGVSVQDLQGVAQELQLIRSQLQAITAQVNEISLTIEALESQDPSRPVYRAVGNLLLEVDDREALANELGESMSTFDSHAGRLAERESTLVSQYEEMAKSFESQ</sequence>
<dbReference type="InterPro" id="IPR002777">
    <property type="entry name" value="PFD_beta-like"/>
</dbReference>
<dbReference type="SUPFAM" id="SSF46579">
    <property type="entry name" value="Prefoldin"/>
    <property type="match status" value="1"/>
</dbReference>